<accession>J9FUY1</accession>
<protein>
    <submittedName>
        <fullName evidence="2">Uncharacterized protein</fullName>
    </submittedName>
</protein>
<reference evidence="2" key="1">
    <citation type="journal article" date="2012" name="PLoS ONE">
        <title>Gene sets for utilization of primary and secondary nutrition supplies in the distal gut of endangered iberian lynx.</title>
        <authorList>
            <person name="Alcaide M."/>
            <person name="Messina E."/>
            <person name="Richter M."/>
            <person name="Bargiela R."/>
            <person name="Peplies J."/>
            <person name="Huws S.A."/>
            <person name="Newbold C.J."/>
            <person name="Golyshin P.N."/>
            <person name="Simon M.A."/>
            <person name="Lopez G."/>
            <person name="Yakimov M.M."/>
            <person name="Ferrer M."/>
        </authorList>
    </citation>
    <scope>NUCLEOTIDE SEQUENCE</scope>
</reference>
<comment type="caution">
    <text evidence="2">The sequence shown here is derived from an EMBL/GenBank/DDBJ whole genome shotgun (WGS) entry which is preliminary data.</text>
</comment>
<sequence length="37" mass="4564">MIRLVFVLSLIYRLNMKRYLLIISVFYCSIIEFYLSE</sequence>
<dbReference type="EMBL" id="AMCI01004322">
    <property type="protein sequence ID" value="EJW98308.1"/>
    <property type="molecule type" value="Genomic_DNA"/>
</dbReference>
<evidence type="ECO:0000256" key="1">
    <source>
        <dbReference type="SAM" id="Phobius"/>
    </source>
</evidence>
<keyword evidence="1" id="KW-0812">Transmembrane</keyword>
<evidence type="ECO:0000313" key="2">
    <source>
        <dbReference type="EMBL" id="EJW98308.1"/>
    </source>
</evidence>
<organism evidence="2">
    <name type="scientific">gut metagenome</name>
    <dbReference type="NCBI Taxonomy" id="749906"/>
    <lineage>
        <taxon>unclassified sequences</taxon>
        <taxon>metagenomes</taxon>
        <taxon>organismal metagenomes</taxon>
    </lineage>
</organism>
<dbReference type="AlphaFoldDB" id="J9FUY1"/>
<keyword evidence="1" id="KW-1133">Transmembrane helix</keyword>
<proteinExistence type="predicted"/>
<keyword evidence="1" id="KW-0472">Membrane</keyword>
<name>J9FUY1_9ZZZZ</name>
<gene>
    <name evidence="2" type="ORF">EVA_13579</name>
</gene>
<feature type="transmembrane region" description="Helical" evidence="1">
    <location>
        <begin position="20"/>
        <end position="36"/>
    </location>
</feature>